<evidence type="ECO:0000259" key="6">
    <source>
        <dbReference type="Pfam" id="PF03813"/>
    </source>
</evidence>
<protein>
    <recommendedName>
        <fullName evidence="5">U3 small nucleolar RNA-associated protein 22</fullName>
    </recommendedName>
</protein>
<keyword evidence="5" id="KW-0698">rRNA processing</keyword>
<dbReference type="GO" id="GO:0006364">
    <property type="term" value="P:rRNA processing"/>
    <property type="evidence" value="ECO:0007669"/>
    <property type="project" value="UniProtKB-KW"/>
</dbReference>
<keyword evidence="5" id="KW-0690">Ribosome biogenesis</keyword>
<dbReference type="GO" id="GO:0034456">
    <property type="term" value="C:UTP-C complex"/>
    <property type="evidence" value="ECO:0007669"/>
    <property type="project" value="TreeGrafter"/>
</dbReference>
<dbReference type="Gene3D" id="3.30.70.3030">
    <property type="match status" value="1"/>
</dbReference>
<evidence type="ECO:0000256" key="5">
    <source>
        <dbReference type="RuleBase" id="RU364032"/>
    </source>
</evidence>
<comment type="caution">
    <text evidence="12">The sequence shown here is derived from an EMBL/GenBank/DDBJ whole genome shotgun (WGS) entry which is preliminary data.</text>
</comment>
<evidence type="ECO:0000313" key="13">
    <source>
        <dbReference type="Proteomes" id="UP001203297"/>
    </source>
</evidence>
<feature type="domain" description="Nrap protein" evidence="6">
    <location>
        <begin position="175"/>
        <end position="317"/>
    </location>
</feature>
<dbReference type="GO" id="GO:0032545">
    <property type="term" value="C:CURI complex"/>
    <property type="evidence" value="ECO:0007669"/>
    <property type="project" value="TreeGrafter"/>
</dbReference>
<dbReference type="Pfam" id="PF17404">
    <property type="entry name" value="Nrap_D3"/>
    <property type="match status" value="1"/>
</dbReference>
<organism evidence="12 13">
    <name type="scientific">Multifurca ochricompacta</name>
    <dbReference type="NCBI Taxonomy" id="376703"/>
    <lineage>
        <taxon>Eukaryota</taxon>
        <taxon>Fungi</taxon>
        <taxon>Dikarya</taxon>
        <taxon>Basidiomycota</taxon>
        <taxon>Agaricomycotina</taxon>
        <taxon>Agaricomycetes</taxon>
        <taxon>Russulales</taxon>
        <taxon>Russulaceae</taxon>
        <taxon>Multifurca</taxon>
    </lineage>
</organism>
<dbReference type="Pfam" id="PF17405">
    <property type="entry name" value="Nrap_D4"/>
    <property type="match status" value="1"/>
</dbReference>
<dbReference type="Proteomes" id="UP001203297">
    <property type="component" value="Unassembled WGS sequence"/>
</dbReference>
<gene>
    <name evidence="12" type="ORF">B0F90DRAFT_1810445</name>
</gene>
<dbReference type="InterPro" id="IPR035369">
    <property type="entry name" value="Nrap_D4"/>
</dbReference>
<name>A0AAD4M545_9AGAM</name>
<dbReference type="PANTHER" id="PTHR17972">
    <property type="entry name" value="NUCLEOLAR RNA-ASSOCIATED PROTEIN"/>
    <property type="match status" value="1"/>
</dbReference>
<dbReference type="GO" id="GO:0003723">
    <property type="term" value="F:RNA binding"/>
    <property type="evidence" value="ECO:0007669"/>
    <property type="project" value="UniProtKB-KW"/>
</dbReference>
<dbReference type="GO" id="GO:0032040">
    <property type="term" value="C:small-subunit processome"/>
    <property type="evidence" value="ECO:0007669"/>
    <property type="project" value="TreeGrafter"/>
</dbReference>
<evidence type="ECO:0000259" key="8">
    <source>
        <dbReference type="Pfam" id="PF17404"/>
    </source>
</evidence>
<evidence type="ECO:0000259" key="7">
    <source>
        <dbReference type="Pfam" id="PF17403"/>
    </source>
</evidence>
<feature type="domain" description="Nrap protein" evidence="10">
    <location>
        <begin position="874"/>
        <end position="1020"/>
    </location>
</feature>
<evidence type="ECO:0000256" key="4">
    <source>
        <dbReference type="ARBA" id="ARBA00023242"/>
    </source>
</evidence>
<keyword evidence="4 5" id="KW-0539">Nucleus</keyword>
<dbReference type="InterPro" id="IPR005554">
    <property type="entry name" value="NOL6/Upt22"/>
</dbReference>
<dbReference type="InterPro" id="IPR035368">
    <property type="entry name" value="Nrap_D3"/>
</dbReference>
<feature type="domain" description="Nrap protein" evidence="9">
    <location>
        <begin position="670"/>
        <end position="872"/>
    </location>
</feature>
<evidence type="ECO:0000256" key="1">
    <source>
        <dbReference type="ARBA" id="ARBA00004604"/>
    </source>
</evidence>
<evidence type="ECO:0000259" key="9">
    <source>
        <dbReference type="Pfam" id="PF17405"/>
    </source>
</evidence>
<evidence type="ECO:0000259" key="10">
    <source>
        <dbReference type="Pfam" id="PF17406"/>
    </source>
</evidence>
<evidence type="ECO:0000256" key="2">
    <source>
        <dbReference type="ARBA" id="ARBA00006674"/>
    </source>
</evidence>
<feature type="domain" description="Nrap protein" evidence="11">
    <location>
        <begin position="1025"/>
        <end position="1164"/>
    </location>
</feature>
<reference evidence="12" key="1">
    <citation type="journal article" date="2022" name="New Phytol.">
        <title>Evolutionary transition to the ectomycorrhizal habit in the genomes of a hyperdiverse lineage of mushroom-forming fungi.</title>
        <authorList>
            <person name="Looney B."/>
            <person name="Miyauchi S."/>
            <person name="Morin E."/>
            <person name="Drula E."/>
            <person name="Courty P.E."/>
            <person name="Kohler A."/>
            <person name="Kuo A."/>
            <person name="LaButti K."/>
            <person name="Pangilinan J."/>
            <person name="Lipzen A."/>
            <person name="Riley R."/>
            <person name="Andreopoulos W."/>
            <person name="He G."/>
            <person name="Johnson J."/>
            <person name="Nolan M."/>
            <person name="Tritt A."/>
            <person name="Barry K.W."/>
            <person name="Grigoriev I.V."/>
            <person name="Nagy L.G."/>
            <person name="Hibbett D."/>
            <person name="Henrissat B."/>
            <person name="Matheny P.B."/>
            <person name="Labbe J."/>
            <person name="Martin F.M."/>
        </authorList>
    </citation>
    <scope>NUCLEOTIDE SEQUENCE</scope>
    <source>
        <strain evidence="12">BPL690</strain>
    </source>
</reference>
<dbReference type="Pfam" id="PF17403">
    <property type="entry name" value="Nrap_D2"/>
    <property type="match status" value="1"/>
</dbReference>
<proteinExistence type="inferred from homology"/>
<dbReference type="Pfam" id="PF03813">
    <property type="entry name" value="Nrap"/>
    <property type="match status" value="1"/>
</dbReference>
<dbReference type="Gene3D" id="1.10.1410.10">
    <property type="match status" value="1"/>
</dbReference>
<feature type="domain" description="Nrap protein" evidence="7">
    <location>
        <begin position="326"/>
        <end position="483"/>
    </location>
</feature>
<evidence type="ECO:0000259" key="11">
    <source>
        <dbReference type="Pfam" id="PF17407"/>
    </source>
</evidence>
<feature type="domain" description="Nrap protein" evidence="8">
    <location>
        <begin position="490"/>
        <end position="645"/>
    </location>
</feature>
<dbReference type="PANTHER" id="PTHR17972:SF0">
    <property type="entry name" value="NUCLEOLAR PROTEIN 6"/>
    <property type="match status" value="1"/>
</dbReference>
<keyword evidence="5" id="KW-0687">Ribonucleoprotein</keyword>
<dbReference type="InterPro" id="IPR035371">
    <property type="entry name" value="Nrap_D6"/>
</dbReference>
<sequence length="1175" mass="130446">MKELMIMKKANLMNLANAGEEEVWSGILPNGVGHHAQGHTSGGKADKTPTGAELSTIKMAQELFVSSSFKLQIDALLPNVRPKCLRKQLLDSFLFSLHAYLSSLPPLILSIRWQPSRRDGKSATLGIVSIPYPLPVPTEDANWKVAFEKPANITVVGSWINNVSVKSKDDQPWVVDLAVEMPSGLFQEKDYMNGRFFHKRAFYLAVIAKLVSEPASKLNVDAFYESKRCDPRLTTLILQPKHGKTTADFSHLNTVIRIIPTLSTSSPIRLARLSPARSNFRVHLPDAVDSGPKHLPTPLYNAILMLASSPQRDVLSVNALKNDIPAYRDALSLLRVWANQRGYGEGRRPCIYGFEGAASLWNAVLELVIRGEEPYGKMNTRRYPLGGGLSSYQLFKAALDFIFHHDFSNKPVFVKSKDGHLFPPEEYLGENEAVLVGSSSCSNVLAGIPLTSIYMLQHDAWATLEVLDSNTSKIDPFTEVFLTDHRDLVSRFDVILSVDLSSASPRRLSIHDVYDNGSFSSALIASLSTYLRKALGPRVKALAILHPSSQPRPISQGLPASHSTVFLGLILDPEYAFRLVDHGPGAAEAQSHMTEAFRELWGSKAELRRFQDGSITESVVWHVLDSDERAHIPAMIVRHILEEHFGIREDAVTSWQFKFDALLRLPPFIASQCRAAGFRAALASFQKLASSIKALGQELPLAVINISPIAPELRYTSVFAPISVPVRTVSTPRPYSRYVPLMPLNLEFEKSARWPDDLVAIQKMKLAFLERLAQVLAKAIPGLHARIAITLPPGVPTTADHAQLEITTPDGWAFSLRVWHDREATLLDRVLHASNVSCSSHDLENAHIARRLYTRRFIAAPLHHRAVAALYHRFVAFGGTVRLVKRWLAAHWLLRLHVSEEAVEVLCAAVFVGVGLAQVPTTRERGFACVVRLLRDWNWLEGMSVMLYGISEQRHDTYSSAVSGAKGVWMLKTEADPDGRMWTMDSPDVVAALRVRALAQATHAYLQGIESGLLDVSGMFVHPEDDYDFVVKLQPTVHPRHFQNITADPSVWAKNRRASITGSESSSAPLRLGFDPVEMYLDDLTVPCLRDTAKFFYDPLGGDRFGGIWDPSITRPVPFRVMNRFSSIPVPKEHEKGKGKDRNFVNFNESAVLSEIVRMGEGLVIGSKAGGGRKK</sequence>
<dbReference type="EMBL" id="WTXG01000019">
    <property type="protein sequence ID" value="KAI0300071.1"/>
    <property type="molecule type" value="Genomic_DNA"/>
</dbReference>
<dbReference type="Pfam" id="PF17407">
    <property type="entry name" value="Nrap_D6"/>
    <property type="match status" value="1"/>
</dbReference>
<dbReference type="InterPro" id="IPR035082">
    <property type="entry name" value="Nrap_D1"/>
</dbReference>
<dbReference type="InterPro" id="IPR035367">
    <property type="entry name" value="Nrap_D2"/>
</dbReference>
<accession>A0AAD4M545</accession>
<comment type="subcellular location">
    <subcellularLocation>
        <location evidence="1 5">Nucleus</location>
        <location evidence="1 5">Nucleolus</location>
    </subcellularLocation>
</comment>
<keyword evidence="13" id="KW-1185">Reference proteome</keyword>
<dbReference type="Pfam" id="PF17406">
    <property type="entry name" value="Nrap_D5"/>
    <property type="match status" value="1"/>
</dbReference>
<comment type="similarity">
    <text evidence="2 5">Belongs to the NRAP family.</text>
</comment>
<dbReference type="AlphaFoldDB" id="A0AAD4M545"/>
<dbReference type="GO" id="GO:0006409">
    <property type="term" value="P:tRNA export from nucleus"/>
    <property type="evidence" value="ECO:0007669"/>
    <property type="project" value="TreeGrafter"/>
</dbReference>
<evidence type="ECO:0000313" key="12">
    <source>
        <dbReference type="EMBL" id="KAI0300071.1"/>
    </source>
</evidence>
<evidence type="ECO:0000256" key="3">
    <source>
        <dbReference type="ARBA" id="ARBA00022884"/>
    </source>
</evidence>
<keyword evidence="3 5" id="KW-0694">RNA-binding</keyword>
<dbReference type="InterPro" id="IPR035370">
    <property type="entry name" value="Nrap_D5"/>
</dbReference>